<name>A0A139HDU3_9PEZI</name>
<keyword evidence="3" id="KW-1185">Reference proteome</keyword>
<dbReference type="AlphaFoldDB" id="A0A139HDU3"/>
<dbReference type="EMBL" id="LFZN01000069">
    <property type="protein sequence ID" value="KXT00644.1"/>
    <property type="molecule type" value="Genomic_DNA"/>
</dbReference>
<comment type="caution">
    <text evidence="2">The sequence shown here is derived from an EMBL/GenBank/DDBJ whole genome shotgun (WGS) entry which is preliminary data.</text>
</comment>
<sequence length="328" mass="36302">MLSESGVDAMVVVAVVCFQKCRTMGGKVEYVCIYSVPLLAKQLTGIVGINIDRPAAHTQPPLCVGINIDGRSAHTHPPPCLATHRQLHWFRSMPRVTRSLNAASSDNMNDSLLNQALARLHWTPSQPCLFPTKANKKCQRSHCVDAQLAPIALRKVLALFEDLRHTPTDSVTSSVRLLAQSVLQLIDVARCTVHSNAVVESEHWLWHRLVSPVLVAVQHTINAALDIGVRPVGFIPGQDHKIATLDRHAMTELDGLYRVLARSTFADTWTGFVTAIMMPRTINAELQEYIPTHPKENSPTHPKERSFSDDVEDLDSLFDFEAASSRSS</sequence>
<feature type="compositionally biased region" description="Basic and acidic residues" evidence="1">
    <location>
        <begin position="293"/>
        <end position="308"/>
    </location>
</feature>
<protein>
    <submittedName>
        <fullName evidence="2">Uncharacterized protein</fullName>
    </submittedName>
</protein>
<evidence type="ECO:0000313" key="3">
    <source>
        <dbReference type="Proteomes" id="UP000070133"/>
    </source>
</evidence>
<dbReference type="Proteomes" id="UP000070133">
    <property type="component" value="Unassembled WGS sequence"/>
</dbReference>
<evidence type="ECO:0000313" key="2">
    <source>
        <dbReference type="EMBL" id="KXT00644.1"/>
    </source>
</evidence>
<gene>
    <name evidence="2" type="ORF">AC578_4020</name>
</gene>
<proteinExistence type="predicted"/>
<accession>A0A139HDU3</accession>
<reference evidence="2 3" key="1">
    <citation type="submission" date="2015-07" db="EMBL/GenBank/DDBJ databases">
        <title>Comparative genomics of the Sigatoka disease complex on banana suggests a link between parallel evolutionary changes in Pseudocercospora fijiensis and Pseudocercospora eumusae and increased virulence on the banana host.</title>
        <authorList>
            <person name="Chang T.-C."/>
            <person name="Salvucci A."/>
            <person name="Crous P.W."/>
            <person name="Stergiopoulos I."/>
        </authorList>
    </citation>
    <scope>NUCLEOTIDE SEQUENCE [LARGE SCALE GENOMIC DNA]</scope>
    <source>
        <strain evidence="2 3">CBS 114824</strain>
    </source>
</reference>
<evidence type="ECO:0000256" key="1">
    <source>
        <dbReference type="SAM" id="MobiDB-lite"/>
    </source>
</evidence>
<feature type="region of interest" description="Disordered" evidence="1">
    <location>
        <begin position="292"/>
        <end position="312"/>
    </location>
</feature>
<organism evidence="2 3">
    <name type="scientific">Pseudocercospora eumusae</name>
    <dbReference type="NCBI Taxonomy" id="321146"/>
    <lineage>
        <taxon>Eukaryota</taxon>
        <taxon>Fungi</taxon>
        <taxon>Dikarya</taxon>
        <taxon>Ascomycota</taxon>
        <taxon>Pezizomycotina</taxon>
        <taxon>Dothideomycetes</taxon>
        <taxon>Dothideomycetidae</taxon>
        <taxon>Mycosphaerellales</taxon>
        <taxon>Mycosphaerellaceae</taxon>
        <taxon>Pseudocercospora</taxon>
    </lineage>
</organism>